<dbReference type="Pfam" id="PF09969">
    <property type="entry name" value="DUF2203"/>
    <property type="match status" value="1"/>
</dbReference>
<dbReference type="PIRSF" id="PIRSF016498">
    <property type="entry name" value="UCP016498"/>
    <property type="match status" value="1"/>
</dbReference>
<dbReference type="EMBL" id="UINC01015796">
    <property type="protein sequence ID" value="SVA66258.1"/>
    <property type="molecule type" value="Genomic_DNA"/>
</dbReference>
<accession>A0A381XNI6</accession>
<evidence type="ECO:0008006" key="2">
    <source>
        <dbReference type="Google" id="ProtNLM"/>
    </source>
</evidence>
<evidence type="ECO:0000313" key="1">
    <source>
        <dbReference type="EMBL" id="SVA66258.1"/>
    </source>
</evidence>
<reference evidence="1" key="1">
    <citation type="submission" date="2018-05" db="EMBL/GenBank/DDBJ databases">
        <authorList>
            <person name="Lanie J.A."/>
            <person name="Ng W.-L."/>
            <person name="Kazmierczak K.M."/>
            <person name="Andrzejewski T.M."/>
            <person name="Davidsen T.M."/>
            <person name="Wayne K.J."/>
            <person name="Tettelin H."/>
            <person name="Glass J.I."/>
            <person name="Rusch D."/>
            <person name="Podicherti R."/>
            <person name="Tsui H.-C.T."/>
            <person name="Winkler M.E."/>
        </authorList>
    </citation>
    <scope>NUCLEOTIDE SEQUENCE</scope>
</reference>
<sequence>MDNYFTIKSANEMLPTIIEKFQKIKQEKNEVEKMEQKLQMNLSGTSNLDDYVTLKQNLNASVTRFYISIEELEKTGVVLKGLEEGLLDFPSKKFDDEIWLCWKEGETEIKFWHEKDVGFNGRKPISVNKESLV</sequence>
<protein>
    <recommendedName>
        <fullName evidence="2">DUF2203 domain-containing protein</fullName>
    </recommendedName>
</protein>
<organism evidence="1">
    <name type="scientific">marine metagenome</name>
    <dbReference type="NCBI Taxonomy" id="408172"/>
    <lineage>
        <taxon>unclassified sequences</taxon>
        <taxon>metagenomes</taxon>
        <taxon>ecological metagenomes</taxon>
    </lineage>
</organism>
<name>A0A381XNI6_9ZZZZ</name>
<dbReference type="InterPro" id="IPR018699">
    <property type="entry name" value="DUF2203"/>
</dbReference>
<dbReference type="AlphaFoldDB" id="A0A381XNI6"/>
<proteinExistence type="predicted"/>
<gene>
    <name evidence="1" type="ORF">METZ01_LOCUS119112</name>
</gene>